<dbReference type="PROSITE" id="PS01179">
    <property type="entry name" value="PID"/>
    <property type="match status" value="1"/>
</dbReference>
<name>A0A498NTU7_LABRO</name>
<evidence type="ECO:0000256" key="7">
    <source>
        <dbReference type="SAM" id="MobiDB-lite"/>
    </source>
</evidence>
<dbReference type="FunFam" id="2.30.29.30:FF:000124">
    <property type="entry name" value="carboxyl-terminal PDZ ligand of neuronal nitric oxide synthase protein-like"/>
    <property type="match status" value="1"/>
</dbReference>
<accession>A0A498NTU7</accession>
<dbReference type="AlphaFoldDB" id="A0A498NTU7"/>
<evidence type="ECO:0000256" key="3">
    <source>
        <dbReference type="ARBA" id="ARBA00067706"/>
    </source>
</evidence>
<evidence type="ECO:0000256" key="5">
    <source>
        <dbReference type="ARBA" id="ARBA00075107"/>
    </source>
</evidence>
<keyword evidence="10" id="KW-1185">Reference proteome</keyword>
<feature type="domain" description="PID" evidence="8">
    <location>
        <begin position="29"/>
        <end position="186"/>
    </location>
</feature>
<sequence>MLEKSKYNLVDDSVDQRIPADNDGQFQHGLTFEVKFIGSLDIVRPKSRIEILAAMRRIRYEFKIKNIKKKKVNLIVSVDGVKVVLRKKKKKYDYSWDESQMTLAQDPIFRDKVSEEPVGLVVAMAVRHFKDLKIFSYIARDKKSNVFRCNVFKSKRKSQAMRIVRTVGQAFEVCHKQSLDNADGEEERSKDETSVADGTTERSGNAGPEKDEKVHEEPVLVMESSRLASPLSSPLSVSHQVQLLQRQLQQQEQRSQAASAQVVLLQQQLSVETSARTEAQTRVQQLLQQNTELLQHLSLLVKHVQELELRTQPHKNSPLGSQDSLLEIALRTNMPAVSREPNPNPPSGAREGFPLSNSLVRLDGFCFFSESSEREKKPEQDRDSGQGQDEDQSGGCSPPGNQFLGSLDTPGFRESGIASGYESNTDESDDRDSWGQ</sequence>
<feature type="region of interest" description="Disordered" evidence="7">
    <location>
        <begin position="336"/>
        <end position="355"/>
    </location>
</feature>
<dbReference type="SUPFAM" id="SSF50729">
    <property type="entry name" value="PH domain-like"/>
    <property type="match status" value="1"/>
</dbReference>
<evidence type="ECO:0000259" key="8">
    <source>
        <dbReference type="PROSITE" id="PS01179"/>
    </source>
</evidence>
<protein>
    <recommendedName>
        <fullName evidence="3">Carboxyl-terminal PDZ ligand of neuronal nitric oxide synthase protein</fullName>
    </recommendedName>
    <alternativeName>
        <fullName evidence="5">C-terminal PDZ ligand of neuronal nitric oxide synthase protein</fullName>
    </alternativeName>
    <alternativeName>
        <fullName evidence="4">Nitric oxide synthase 1 adaptor protein</fullName>
    </alternativeName>
</protein>
<dbReference type="SMART" id="SM00462">
    <property type="entry name" value="PTB"/>
    <property type="match status" value="1"/>
</dbReference>
<dbReference type="PANTHER" id="PTHR11232">
    <property type="entry name" value="PHOSPHOTYROSINE INTERACTION DOMAIN-CONTAINING FAMILY MEMBER"/>
    <property type="match status" value="1"/>
</dbReference>
<evidence type="ECO:0000313" key="9">
    <source>
        <dbReference type="EMBL" id="RXN35383.1"/>
    </source>
</evidence>
<gene>
    <name evidence="9" type="ORF">ROHU_035938</name>
</gene>
<dbReference type="GO" id="GO:0050998">
    <property type="term" value="F:nitric-oxide synthase binding"/>
    <property type="evidence" value="ECO:0007669"/>
    <property type="project" value="TreeGrafter"/>
</dbReference>
<evidence type="ECO:0000256" key="6">
    <source>
        <dbReference type="SAM" id="Coils"/>
    </source>
</evidence>
<evidence type="ECO:0000256" key="2">
    <source>
        <dbReference type="ARBA" id="ARBA00054402"/>
    </source>
</evidence>
<reference evidence="9 10" key="1">
    <citation type="submission" date="2018-03" db="EMBL/GenBank/DDBJ databases">
        <title>Draft genome sequence of Rohu Carp (Labeo rohita).</title>
        <authorList>
            <person name="Das P."/>
            <person name="Kushwaha B."/>
            <person name="Joshi C.G."/>
            <person name="Kumar D."/>
            <person name="Nagpure N.S."/>
            <person name="Sahoo L."/>
            <person name="Das S.P."/>
            <person name="Bit A."/>
            <person name="Patnaik S."/>
            <person name="Meher P.K."/>
            <person name="Jayasankar P."/>
            <person name="Koringa P.G."/>
            <person name="Patel N.V."/>
            <person name="Hinsu A.T."/>
            <person name="Kumar R."/>
            <person name="Pandey M."/>
            <person name="Agarwal S."/>
            <person name="Srivastava S."/>
            <person name="Singh M."/>
            <person name="Iquebal M.A."/>
            <person name="Jaiswal S."/>
            <person name="Angadi U.B."/>
            <person name="Kumar N."/>
            <person name="Raza M."/>
            <person name="Shah T.M."/>
            <person name="Rai A."/>
            <person name="Jena J.K."/>
        </authorList>
    </citation>
    <scope>NUCLEOTIDE SEQUENCE [LARGE SCALE GENOMIC DNA]</scope>
    <source>
        <strain evidence="9">DASCIFA01</strain>
        <tissue evidence="9">Testis</tissue>
    </source>
</reference>
<comment type="function">
    <text evidence="2">Adapter protein involved in neuronal nitric-oxide (NO) synthesis regulation via its association with nNOS/NOS1. The complex formed with NOS1 and synapsins is necessary for specific NO and synapsin functions at a presynaptic level. Mediates an indirect interaction between NOS1 and RASD1 leading to enhance the ability of NOS1 to activate RASD1. Competes with DLG4 for interaction with NOS1, possibly affecting NOS1 activity by regulating the interaction between NOS1 and DLG4. In kidney podocytes, plays a role in podosomes and filopodia formation through CDC42 activation.</text>
</comment>
<comment type="caution">
    <text evidence="9">The sequence shown here is derived from an EMBL/GenBank/DDBJ whole genome shotgun (WGS) entry which is preliminary data.</text>
</comment>
<dbReference type="STRING" id="84645.A0A498NTU7"/>
<feature type="compositionally biased region" description="Basic and acidic residues" evidence="7">
    <location>
        <begin position="371"/>
        <end position="384"/>
    </location>
</feature>
<dbReference type="Pfam" id="PF00640">
    <property type="entry name" value="PID"/>
    <property type="match status" value="1"/>
</dbReference>
<evidence type="ECO:0000313" key="10">
    <source>
        <dbReference type="Proteomes" id="UP000290572"/>
    </source>
</evidence>
<dbReference type="InterPro" id="IPR011993">
    <property type="entry name" value="PH-like_dom_sf"/>
</dbReference>
<keyword evidence="1 6" id="KW-0175">Coiled coil</keyword>
<dbReference type="InterPro" id="IPR006020">
    <property type="entry name" value="PTB/PI_dom"/>
</dbReference>
<dbReference type="Gene3D" id="2.30.29.30">
    <property type="entry name" value="Pleckstrin-homology domain (PH domain)/Phosphotyrosine-binding domain (PTB)"/>
    <property type="match status" value="1"/>
</dbReference>
<organism evidence="9 10">
    <name type="scientific">Labeo rohita</name>
    <name type="common">Indian major carp</name>
    <name type="synonym">Cyprinus rohita</name>
    <dbReference type="NCBI Taxonomy" id="84645"/>
    <lineage>
        <taxon>Eukaryota</taxon>
        <taxon>Metazoa</taxon>
        <taxon>Chordata</taxon>
        <taxon>Craniata</taxon>
        <taxon>Vertebrata</taxon>
        <taxon>Euteleostomi</taxon>
        <taxon>Actinopterygii</taxon>
        <taxon>Neopterygii</taxon>
        <taxon>Teleostei</taxon>
        <taxon>Ostariophysi</taxon>
        <taxon>Cypriniformes</taxon>
        <taxon>Cyprinidae</taxon>
        <taxon>Labeoninae</taxon>
        <taxon>Labeonini</taxon>
        <taxon>Labeo</taxon>
    </lineage>
</organism>
<dbReference type="EMBL" id="QBIY01011128">
    <property type="protein sequence ID" value="RXN35383.1"/>
    <property type="molecule type" value="Genomic_DNA"/>
</dbReference>
<dbReference type="PANTHER" id="PTHR11232:SF76">
    <property type="entry name" value="CARBOXYL-TERMINAL PDZ LIGAND OF NEURONAL NITRIC OXIDE SYNTHASE PROTEIN"/>
    <property type="match status" value="1"/>
</dbReference>
<feature type="coiled-coil region" evidence="6">
    <location>
        <begin position="241"/>
        <end position="296"/>
    </location>
</feature>
<evidence type="ECO:0000256" key="1">
    <source>
        <dbReference type="ARBA" id="ARBA00023054"/>
    </source>
</evidence>
<feature type="region of interest" description="Disordered" evidence="7">
    <location>
        <begin position="370"/>
        <end position="436"/>
    </location>
</feature>
<dbReference type="InterPro" id="IPR051133">
    <property type="entry name" value="Adapter_Engulfment-Domain"/>
</dbReference>
<feature type="region of interest" description="Disordered" evidence="7">
    <location>
        <begin position="178"/>
        <end position="216"/>
    </location>
</feature>
<dbReference type="Proteomes" id="UP000290572">
    <property type="component" value="Unassembled WGS sequence"/>
</dbReference>
<proteinExistence type="predicted"/>
<evidence type="ECO:0000256" key="4">
    <source>
        <dbReference type="ARBA" id="ARBA00075003"/>
    </source>
</evidence>